<gene>
    <name evidence="1" type="ORF">RirG_060650</name>
</gene>
<comment type="caution">
    <text evidence="1">The sequence shown here is derived from an EMBL/GenBank/DDBJ whole genome shotgun (WGS) entry which is preliminary data.</text>
</comment>
<evidence type="ECO:0000313" key="1">
    <source>
        <dbReference type="EMBL" id="EXX73391.1"/>
    </source>
</evidence>
<sequence length="108" mass="12353">MHYIEFDYKENQTYIKFENSNSTTIQTSLDSIIRVCDEAFLGHNGYRHLAAVVPILFRNFNIDKEINNQSSIDDDVNEYTGDILVDDHEVGNGAFRSLLTLLKALIPI</sequence>
<dbReference type="HOGENOM" id="CLU_2198399_0_0_1"/>
<accession>A0A015LL20</accession>
<proteinExistence type="predicted"/>
<evidence type="ECO:0000313" key="2">
    <source>
        <dbReference type="Proteomes" id="UP000022910"/>
    </source>
</evidence>
<dbReference type="Proteomes" id="UP000022910">
    <property type="component" value="Unassembled WGS sequence"/>
</dbReference>
<keyword evidence="2" id="KW-1185">Reference proteome</keyword>
<reference evidence="1 2" key="1">
    <citation type="submission" date="2014-02" db="EMBL/GenBank/DDBJ databases">
        <title>Single nucleus genome sequencing reveals high similarity among nuclei of an endomycorrhizal fungus.</title>
        <authorList>
            <person name="Lin K."/>
            <person name="Geurts R."/>
            <person name="Zhang Z."/>
            <person name="Limpens E."/>
            <person name="Saunders D.G."/>
            <person name="Mu D."/>
            <person name="Pang E."/>
            <person name="Cao H."/>
            <person name="Cha H."/>
            <person name="Lin T."/>
            <person name="Zhou Q."/>
            <person name="Shang Y."/>
            <person name="Li Y."/>
            <person name="Ivanov S."/>
            <person name="Sharma T."/>
            <person name="Velzen R.V."/>
            <person name="Ruijter N.D."/>
            <person name="Aanen D.K."/>
            <person name="Win J."/>
            <person name="Kamoun S."/>
            <person name="Bisseling T."/>
            <person name="Huang S."/>
        </authorList>
    </citation>
    <scope>NUCLEOTIDE SEQUENCE [LARGE SCALE GENOMIC DNA]</scope>
    <source>
        <strain evidence="2">DAOM197198w</strain>
    </source>
</reference>
<dbReference type="AlphaFoldDB" id="A0A015LL20"/>
<name>A0A015LL20_RHIIW</name>
<protein>
    <submittedName>
        <fullName evidence="1">Uncharacterized protein</fullName>
    </submittedName>
</protein>
<organism evidence="1 2">
    <name type="scientific">Rhizophagus irregularis (strain DAOM 197198w)</name>
    <name type="common">Glomus intraradices</name>
    <dbReference type="NCBI Taxonomy" id="1432141"/>
    <lineage>
        <taxon>Eukaryota</taxon>
        <taxon>Fungi</taxon>
        <taxon>Fungi incertae sedis</taxon>
        <taxon>Mucoromycota</taxon>
        <taxon>Glomeromycotina</taxon>
        <taxon>Glomeromycetes</taxon>
        <taxon>Glomerales</taxon>
        <taxon>Glomeraceae</taxon>
        <taxon>Rhizophagus</taxon>
    </lineage>
</organism>
<dbReference type="EMBL" id="JEMT01014701">
    <property type="protein sequence ID" value="EXX73391.1"/>
    <property type="molecule type" value="Genomic_DNA"/>
</dbReference>